<dbReference type="EMBL" id="JARIHO010000034">
    <property type="protein sequence ID" value="KAJ7333239.1"/>
    <property type="molecule type" value="Genomic_DNA"/>
</dbReference>
<dbReference type="Proteomes" id="UP001218218">
    <property type="component" value="Unassembled WGS sequence"/>
</dbReference>
<protein>
    <submittedName>
        <fullName evidence="3">Uncharacterized protein</fullName>
    </submittedName>
</protein>
<feature type="transmembrane region" description="Helical" evidence="2">
    <location>
        <begin position="544"/>
        <end position="562"/>
    </location>
</feature>
<evidence type="ECO:0000313" key="4">
    <source>
        <dbReference type="Proteomes" id="UP001218218"/>
    </source>
</evidence>
<dbReference type="AlphaFoldDB" id="A0AAD6ZP45"/>
<feature type="region of interest" description="Disordered" evidence="1">
    <location>
        <begin position="446"/>
        <end position="523"/>
    </location>
</feature>
<keyword evidence="2" id="KW-0472">Membrane</keyword>
<keyword evidence="4" id="KW-1185">Reference proteome</keyword>
<feature type="compositionally biased region" description="Basic and acidic residues" evidence="1">
    <location>
        <begin position="446"/>
        <end position="463"/>
    </location>
</feature>
<feature type="compositionally biased region" description="Polar residues" evidence="1">
    <location>
        <begin position="504"/>
        <end position="517"/>
    </location>
</feature>
<evidence type="ECO:0000256" key="1">
    <source>
        <dbReference type="SAM" id="MobiDB-lite"/>
    </source>
</evidence>
<sequence length="565" mass="63819">MIPLGDIYLQHEIQVDRGVVDRRCGQGFVRRVYSAKVEERKSDFTVAMYQGNDAEEEWWQQLAKHTSLRHPNIVQIYGAASSGGIHATLFHDHLVPFQQYVDTYRYSHFTTVFFYACCTVDFHAASDHVYSTFQRDLYPNEYTVWIRPSSGQLCAELIPSSTLQPYLYHNPAGISYSHRISSASDMELMVVESLTTKWYHNICSIYLSQFRTISISTSKTVNLGAIISWSPGHPLEDPVEIANTPNVYTSVDVWESCEGVEGVVMEDGWTCFKSHHVSNRTIKLGIWAPTSRGPWLSQANNIFRGLRIMSNFEDYVLVCDVYFGLEVPGTTEELPAGFLFVSPRKDFKTGPSSYRWPDSPAYWSLNPSGVDRLTLQEATQLGFPTFQCTTEVVGRSWDASVYEGLRKFHQAKGFDPDTQELARHLEHPLFELSAEVDSTFAHGDFKTTEEQPRAAEDKHKSDDPQTEASVSEDVDTNTEGSHPEQDNHDSDSVRTDCGADHSAENMNSENQASSAPNASGVAEKKLDPPTLHAKMIALSETLKFLMYFNLVLILFLGFSWLYEQI</sequence>
<keyword evidence="2" id="KW-1133">Transmembrane helix</keyword>
<evidence type="ECO:0000256" key="2">
    <source>
        <dbReference type="SAM" id="Phobius"/>
    </source>
</evidence>
<name>A0AAD6ZP45_9AGAR</name>
<proteinExistence type="predicted"/>
<organism evidence="3 4">
    <name type="scientific">Mycena albidolilacea</name>
    <dbReference type="NCBI Taxonomy" id="1033008"/>
    <lineage>
        <taxon>Eukaryota</taxon>
        <taxon>Fungi</taxon>
        <taxon>Dikarya</taxon>
        <taxon>Basidiomycota</taxon>
        <taxon>Agaricomycotina</taxon>
        <taxon>Agaricomycetes</taxon>
        <taxon>Agaricomycetidae</taxon>
        <taxon>Agaricales</taxon>
        <taxon>Marasmiineae</taxon>
        <taxon>Mycenaceae</taxon>
        <taxon>Mycena</taxon>
    </lineage>
</organism>
<feature type="compositionally biased region" description="Basic and acidic residues" evidence="1">
    <location>
        <begin position="481"/>
        <end position="503"/>
    </location>
</feature>
<keyword evidence="2" id="KW-0812">Transmembrane</keyword>
<gene>
    <name evidence="3" type="ORF">DFH08DRAFT_1083729</name>
</gene>
<comment type="caution">
    <text evidence="3">The sequence shown here is derived from an EMBL/GenBank/DDBJ whole genome shotgun (WGS) entry which is preliminary data.</text>
</comment>
<reference evidence="3" key="1">
    <citation type="submission" date="2023-03" db="EMBL/GenBank/DDBJ databases">
        <title>Massive genome expansion in bonnet fungi (Mycena s.s.) driven by repeated elements and novel gene families across ecological guilds.</title>
        <authorList>
            <consortium name="Lawrence Berkeley National Laboratory"/>
            <person name="Harder C.B."/>
            <person name="Miyauchi S."/>
            <person name="Viragh M."/>
            <person name="Kuo A."/>
            <person name="Thoen E."/>
            <person name="Andreopoulos B."/>
            <person name="Lu D."/>
            <person name="Skrede I."/>
            <person name="Drula E."/>
            <person name="Henrissat B."/>
            <person name="Morin E."/>
            <person name="Kohler A."/>
            <person name="Barry K."/>
            <person name="LaButti K."/>
            <person name="Morin E."/>
            <person name="Salamov A."/>
            <person name="Lipzen A."/>
            <person name="Mereny Z."/>
            <person name="Hegedus B."/>
            <person name="Baldrian P."/>
            <person name="Stursova M."/>
            <person name="Weitz H."/>
            <person name="Taylor A."/>
            <person name="Grigoriev I.V."/>
            <person name="Nagy L.G."/>
            <person name="Martin F."/>
            <person name="Kauserud H."/>
        </authorList>
    </citation>
    <scope>NUCLEOTIDE SEQUENCE</scope>
    <source>
        <strain evidence="3">CBHHK002</strain>
    </source>
</reference>
<dbReference type="Gene3D" id="3.30.200.20">
    <property type="entry name" value="Phosphorylase Kinase, domain 1"/>
    <property type="match status" value="1"/>
</dbReference>
<accession>A0AAD6ZP45</accession>
<evidence type="ECO:0000313" key="3">
    <source>
        <dbReference type="EMBL" id="KAJ7333239.1"/>
    </source>
</evidence>